<gene>
    <name evidence="2" type="ORF">CVS54_00475</name>
</gene>
<evidence type="ECO:0008006" key="4">
    <source>
        <dbReference type="Google" id="ProtNLM"/>
    </source>
</evidence>
<evidence type="ECO:0000313" key="2">
    <source>
        <dbReference type="EMBL" id="AZS39174.1"/>
    </source>
</evidence>
<evidence type="ECO:0000313" key="3">
    <source>
        <dbReference type="Proteomes" id="UP000274841"/>
    </source>
</evidence>
<keyword evidence="1" id="KW-0812">Transmembrane</keyword>
<sequence length="192" mass="21185">MWETIRPGTDGYRLTIRATRVSMIQLVAIIVGCIIVGGGGAAAALIAISLETDVMFGRSGVVLVAGGLGIVIVLALLWIFAWRRKRYVIEWDDEGLRIVGAGSERSFPWESISRVLIRLDTDYARIEVRDTDDGSMTLLAGFGSQDVKRTNAMDPIPVGVTNLLRRHLLVEQRSKRNALGLHVFVRERRAVA</sequence>
<name>A0A3Q9J3B8_9MICO</name>
<accession>A0A3Q9J3B8</accession>
<reference evidence="2 3" key="1">
    <citation type="submission" date="2018-08" db="EMBL/GenBank/DDBJ databases">
        <title>Microbacterium oxydans strain HG3.</title>
        <authorList>
            <person name="ORTET P."/>
        </authorList>
    </citation>
    <scope>NUCLEOTIDE SEQUENCE [LARGE SCALE GENOMIC DNA]</scope>
    <source>
        <strain evidence="2 3">HG3</strain>
    </source>
</reference>
<dbReference type="EMBL" id="CP031422">
    <property type="protein sequence ID" value="AZS39174.1"/>
    <property type="molecule type" value="Genomic_DNA"/>
</dbReference>
<keyword evidence="1" id="KW-1133">Transmembrane helix</keyword>
<dbReference type="KEGG" id="moy:CVS54_00475"/>
<keyword evidence="1" id="KW-0472">Membrane</keyword>
<dbReference type="PROSITE" id="PS51257">
    <property type="entry name" value="PROKAR_LIPOPROTEIN"/>
    <property type="match status" value="1"/>
</dbReference>
<dbReference type="RefSeq" id="WP_127011674.1">
    <property type="nucleotide sequence ID" value="NZ_CP031422.1"/>
</dbReference>
<organism evidence="2 3">
    <name type="scientific">Microbacterium oxydans</name>
    <dbReference type="NCBI Taxonomy" id="82380"/>
    <lineage>
        <taxon>Bacteria</taxon>
        <taxon>Bacillati</taxon>
        <taxon>Actinomycetota</taxon>
        <taxon>Actinomycetes</taxon>
        <taxon>Micrococcales</taxon>
        <taxon>Microbacteriaceae</taxon>
        <taxon>Microbacterium</taxon>
    </lineage>
</organism>
<evidence type="ECO:0000256" key="1">
    <source>
        <dbReference type="SAM" id="Phobius"/>
    </source>
</evidence>
<protein>
    <recommendedName>
        <fullName evidence="4">PH domain-containing protein</fullName>
    </recommendedName>
</protein>
<proteinExistence type="predicted"/>
<dbReference type="AlphaFoldDB" id="A0A3Q9J3B8"/>
<dbReference type="Proteomes" id="UP000274841">
    <property type="component" value="Chromosome"/>
</dbReference>
<feature type="transmembrane region" description="Helical" evidence="1">
    <location>
        <begin position="60"/>
        <end position="81"/>
    </location>
</feature>
<feature type="transmembrane region" description="Helical" evidence="1">
    <location>
        <begin position="21"/>
        <end position="48"/>
    </location>
</feature>